<accession>K6H453</accession>
<organism evidence="2 3">
    <name type="scientific">SAR86 cluster bacterium SAR86E</name>
    <dbReference type="NCBI Taxonomy" id="1208365"/>
    <lineage>
        <taxon>Bacteria</taxon>
        <taxon>Pseudomonadati</taxon>
        <taxon>Pseudomonadota</taxon>
        <taxon>Gammaproteobacteria</taxon>
        <taxon>SAR86 cluster</taxon>
    </lineage>
</organism>
<dbReference type="SUPFAM" id="SSF54427">
    <property type="entry name" value="NTF2-like"/>
    <property type="match status" value="1"/>
</dbReference>
<name>K6H453_9GAMM</name>
<protein>
    <submittedName>
        <fullName evidence="2">SnoaL-like domain protein</fullName>
    </submittedName>
</protein>
<gene>
    <name evidence="2" type="ORF">B273_0232</name>
</gene>
<sequence>MKNLLLISTLMFGFVNVVDAAQSKAESEVAIAFEKYFDARENQDWDTVAAMESASGTFNTNSDGSFHKVLAKTSAAQWKASGQSGVLNTYYPEFAELADGVVYVRFYYEGIAKNGSQSSDYRTRVTQNWVKESGKWVVKTQHYSPAQFGGVHITVASDFEE</sequence>
<comment type="caution">
    <text evidence="2">The sequence shown here is derived from an EMBL/GenBank/DDBJ whole genome shotgun (WGS) entry which is preliminary data.</text>
</comment>
<dbReference type="AlphaFoldDB" id="K6H453"/>
<dbReference type="Proteomes" id="UP000010310">
    <property type="component" value="Unassembled WGS sequence"/>
</dbReference>
<feature type="chain" id="PRO_5003891556" evidence="1">
    <location>
        <begin position="21"/>
        <end position="161"/>
    </location>
</feature>
<dbReference type="STRING" id="1208365.B273_0232"/>
<feature type="signal peptide" evidence="1">
    <location>
        <begin position="1"/>
        <end position="20"/>
    </location>
</feature>
<evidence type="ECO:0000313" key="2">
    <source>
        <dbReference type="EMBL" id="EKO37268.1"/>
    </source>
</evidence>
<reference evidence="2 3" key="1">
    <citation type="submission" date="2012-09" db="EMBL/GenBank/DDBJ databases">
        <authorList>
            <person name="Dupont C.L."/>
            <person name="Rusch D.B."/>
            <person name="Lombardo M.-J."/>
            <person name="Novotny M."/>
            <person name="Yee-Greenbaum J."/>
            <person name="Laskin R."/>
        </authorList>
    </citation>
    <scope>NUCLEOTIDE SEQUENCE [LARGE SCALE GENOMIC DNA]</scope>
    <source>
        <strain evidence="2">SAR86E</strain>
    </source>
</reference>
<dbReference type="EMBL" id="AMWX01000001">
    <property type="protein sequence ID" value="EKO37268.1"/>
    <property type="molecule type" value="Genomic_DNA"/>
</dbReference>
<keyword evidence="1" id="KW-0732">Signal</keyword>
<evidence type="ECO:0000313" key="3">
    <source>
        <dbReference type="Proteomes" id="UP000010310"/>
    </source>
</evidence>
<dbReference type="InterPro" id="IPR032710">
    <property type="entry name" value="NTF2-like_dom_sf"/>
</dbReference>
<keyword evidence="3" id="KW-1185">Reference proteome</keyword>
<dbReference type="Gene3D" id="3.10.450.50">
    <property type="match status" value="1"/>
</dbReference>
<evidence type="ECO:0000256" key="1">
    <source>
        <dbReference type="SAM" id="SignalP"/>
    </source>
</evidence>
<proteinExistence type="predicted"/>